<evidence type="ECO:0000256" key="2">
    <source>
        <dbReference type="RuleBase" id="RU362116"/>
    </source>
</evidence>
<dbReference type="InterPro" id="IPR020013">
    <property type="entry name" value="Flagellar_FlgE/F/G"/>
</dbReference>
<sequence length="259" mass="28464">MNKILTIGKTGLHSNQNKMDAIANDLANVNTTGYKKKKVSFQELLLNEIHQEDVLLSEDMNPSGINVGSTSRVSGVDFKQGSIISTSGDYQLAIEGNGFFGVRDENGDLFLTRNGNFHINEDLSITDDNGHNLEINVSVPIEEWRTGDITISRKGDIIKDIDGVATTVGRIPLYYPEVLDSLISLGEGKYVNRQGITLYNSIDQEEMFGSIVQGALESSNVDMSKVMTDMIITQKAYSMSSKAIQTTDEIMGMINGIKR</sequence>
<dbReference type="OrthoDB" id="9804559at2"/>
<gene>
    <name evidence="6" type="ORF">DES36_101136</name>
</gene>
<keyword evidence="6" id="KW-0969">Cilium</keyword>
<organism evidence="6 7">
    <name type="scientific">Alkalibaculum bacchi</name>
    <dbReference type="NCBI Taxonomy" id="645887"/>
    <lineage>
        <taxon>Bacteria</taxon>
        <taxon>Bacillati</taxon>
        <taxon>Bacillota</taxon>
        <taxon>Clostridia</taxon>
        <taxon>Eubacteriales</taxon>
        <taxon>Eubacteriaceae</taxon>
        <taxon>Alkalibaculum</taxon>
    </lineage>
</organism>
<evidence type="ECO:0000256" key="1">
    <source>
        <dbReference type="ARBA" id="ARBA00009677"/>
    </source>
</evidence>
<dbReference type="EMBL" id="QNRX01000001">
    <property type="protein sequence ID" value="RBP70082.1"/>
    <property type="molecule type" value="Genomic_DNA"/>
</dbReference>
<feature type="domain" description="Flagellar hook protein FlgE/F/G-like D1" evidence="5">
    <location>
        <begin position="93"/>
        <end position="157"/>
    </location>
</feature>
<keyword evidence="2" id="KW-0975">Bacterial flagellum</keyword>
<dbReference type="SUPFAM" id="SSF117143">
    <property type="entry name" value="Flagellar hook protein flgE"/>
    <property type="match status" value="1"/>
</dbReference>
<dbReference type="InterPro" id="IPR001444">
    <property type="entry name" value="Flag_bb_rod_N"/>
</dbReference>
<dbReference type="GO" id="GO:0071978">
    <property type="term" value="P:bacterial-type flagellum-dependent swarming motility"/>
    <property type="evidence" value="ECO:0007669"/>
    <property type="project" value="TreeGrafter"/>
</dbReference>
<dbReference type="InterPro" id="IPR010930">
    <property type="entry name" value="Flg_bb/hook_C_dom"/>
</dbReference>
<dbReference type="NCBIfam" id="TIGR03506">
    <property type="entry name" value="FlgEFG_subfam"/>
    <property type="match status" value="1"/>
</dbReference>
<proteinExistence type="inferred from homology"/>
<keyword evidence="7" id="KW-1185">Reference proteome</keyword>
<reference evidence="6 7" key="1">
    <citation type="submission" date="2018-06" db="EMBL/GenBank/DDBJ databases">
        <title>Genomic Encyclopedia of Type Strains, Phase IV (KMG-IV): sequencing the most valuable type-strain genomes for metagenomic binning, comparative biology and taxonomic classification.</title>
        <authorList>
            <person name="Goeker M."/>
        </authorList>
    </citation>
    <scope>NUCLEOTIDE SEQUENCE [LARGE SCALE GENOMIC DNA]</scope>
    <source>
        <strain evidence="6 7">DSM 22112</strain>
    </source>
</reference>
<evidence type="ECO:0000313" key="7">
    <source>
        <dbReference type="Proteomes" id="UP000253490"/>
    </source>
</evidence>
<dbReference type="Pfam" id="PF06429">
    <property type="entry name" value="Flg_bbr_C"/>
    <property type="match status" value="1"/>
</dbReference>
<comment type="caution">
    <text evidence="6">The sequence shown here is derived from an EMBL/GenBank/DDBJ whole genome shotgun (WGS) entry which is preliminary data.</text>
</comment>
<evidence type="ECO:0000259" key="5">
    <source>
        <dbReference type="Pfam" id="PF22692"/>
    </source>
</evidence>
<comment type="subcellular location">
    <subcellularLocation>
        <location evidence="2">Bacterial flagellum basal body</location>
    </subcellularLocation>
</comment>
<comment type="similarity">
    <text evidence="1 2">Belongs to the flagella basal body rod proteins family.</text>
</comment>
<feature type="domain" description="Flagellar basal-body/hook protein C-terminal" evidence="4">
    <location>
        <begin position="212"/>
        <end position="256"/>
    </location>
</feature>
<protein>
    <submittedName>
        <fullName evidence="6">Flagellar basal-body rod protein FlgG</fullName>
    </submittedName>
</protein>
<dbReference type="PANTHER" id="PTHR30435">
    <property type="entry name" value="FLAGELLAR PROTEIN"/>
    <property type="match status" value="1"/>
</dbReference>
<keyword evidence="6" id="KW-0282">Flagellum</keyword>
<dbReference type="RefSeq" id="WP_113919293.1">
    <property type="nucleotide sequence ID" value="NZ_QNRX01000001.1"/>
</dbReference>
<dbReference type="Pfam" id="PF00460">
    <property type="entry name" value="Flg_bb_rod"/>
    <property type="match status" value="1"/>
</dbReference>
<name>A0A366IFC9_9FIRM</name>
<dbReference type="Proteomes" id="UP000253490">
    <property type="component" value="Unassembled WGS sequence"/>
</dbReference>
<dbReference type="InterPro" id="IPR053967">
    <property type="entry name" value="LlgE_F_G-like_D1"/>
</dbReference>
<dbReference type="Pfam" id="PF22692">
    <property type="entry name" value="LlgE_F_G_D1"/>
    <property type="match status" value="1"/>
</dbReference>
<keyword evidence="6" id="KW-0966">Cell projection</keyword>
<accession>A0A366IFC9</accession>
<dbReference type="InterPro" id="IPR037925">
    <property type="entry name" value="FlgE/F/G-like"/>
</dbReference>
<dbReference type="PANTHER" id="PTHR30435:SF19">
    <property type="entry name" value="FLAGELLAR BASAL-BODY ROD PROTEIN FLGG"/>
    <property type="match status" value="1"/>
</dbReference>
<evidence type="ECO:0000259" key="4">
    <source>
        <dbReference type="Pfam" id="PF06429"/>
    </source>
</evidence>
<dbReference type="GO" id="GO:0009425">
    <property type="term" value="C:bacterial-type flagellum basal body"/>
    <property type="evidence" value="ECO:0007669"/>
    <property type="project" value="UniProtKB-SubCell"/>
</dbReference>
<evidence type="ECO:0000313" key="6">
    <source>
        <dbReference type="EMBL" id="RBP70082.1"/>
    </source>
</evidence>
<evidence type="ECO:0000259" key="3">
    <source>
        <dbReference type="Pfam" id="PF00460"/>
    </source>
</evidence>
<feature type="domain" description="Flagellar basal body rod protein N-terminal" evidence="3">
    <location>
        <begin position="7"/>
        <end position="35"/>
    </location>
</feature>
<dbReference type="AlphaFoldDB" id="A0A366IFC9"/>